<evidence type="ECO:0000313" key="6">
    <source>
        <dbReference type="EMBL" id="CAF0853977.1"/>
    </source>
</evidence>
<keyword evidence="4 5" id="KW-0408">Iron</keyword>
<dbReference type="EMBL" id="CAJOBC010000947">
    <property type="protein sequence ID" value="CAF3641557.1"/>
    <property type="molecule type" value="Genomic_DNA"/>
</dbReference>
<evidence type="ECO:0000313" key="10">
    <source>
        <dbReference type="Proteomes" id="UP000663829"/>
    </source>
</evidence>
<keyword evidence="3" id="KW-0560">Oxidoreductase</keyword>
<dbReference type="Proteomes" id="UP000677228">
    <property type="component" value="Unassembled WGS sequence"/>
</dbReference>
<dbReference type="EMBL" id="CAJNOQ010000948">
    <property type="protein sequence ID" value="CAF0853977.1"/>
    <property type="molecule type" value="Genomic_DNA"/>
</dbReference>
<dbReference type="InterPro" id="IPR004294">
    <property type="entry name" value="Carotenoid_Oase"/>
</dbReference>
<sequence length="563" mass="64585">MTSSNINQDWNNVNLYHSARECDETKVTFESTLPIWLNGTLFRNGPGHFELDNEDPPTTVYHSFDGFAYVQKYVINGENNEIKFQTTFVKSRMYEESLKEKKLYARTFGTDPCKSIFGRFQSLFIKNKGPKTFTDDTGVTIQRINNELVALTETIIGYIIDESTMETIAPLITLPYAKPIQSEIMTLTTAHVMYDVKRHMTVGYASRITRSKGYWLDVIFIHDDAVDEEKNEQVKSADVDDEDDITIHRKFTAFTNTMSERGKAYNRNIKSKTKVYRFDYDNPCYMHSASISEDYLILSEIPLHFSLVNAAWATVAGGILTDMFKWNGATCPTYFRIISLDNGQEIARIPGPSFFTFHHINAYQVTTDDADEIVVDICAYDDHRLVRELYLDKLRANIFPSGLGYIRRFNLNLKLKQCTEPSENKNELPEQEYIGHPIGYRNSLVPVPIELPRINSDYIGKSYRYVYAVRGPPNYMFDALVKIDLQTQTVSGLWIEPCTSPSEPIFVPKPNSTEEDEGVVLTVVLEQKRKQSFILILDGQSFKEITRAYLPISVPLSFHGNFY</sequence>
<dbReference type="GO" id="GO:0046872">
    <property type="term" value="F:metal ion binding"/>
    <property type="evidence" value="ECO:0007669"/>
    <property type="project" value="UniProtKB-KW"/>
</dbReference>
<feature type="binding site" evidence="5">
    <location>
        <position position="559"/>
    </location>
    <ligand>
        <name>Fe cation</name>
        <dbReference type="ChEBI" id="CHEBI:24875"/>
        <note>catalytic</note>
    </ligand>
</feature>
<gene>
    <name evidence="6" type="ORF">GPM918_LOCUS6227</name>
    <name evidence="7" type="ORF">OVA965_LOCUS20765</name>
    <name evidence="8" type="ORF">SRO942_LOCUS6219</name>
    <name evidence="9" type="ORF">TMI583_LOCUS21242</name>
</gene>
<feature type="binding site" evidence="5">
    <location>
        <position position="191"/>
    </location>
    <ligand>
        <name>Fe cation</name>
        <dbReference type="ChEBI" id="CHEBI:24875"/>
        <note>catalytic</note>
    </ligand>
</feature>
<feature type="binding site" evidence="5">
    <location>
        <position position="358"/>
    </location>
    <ligand>
        <name>Fe cation</name>
        <dbReference type="ChEBI" id="CHEBI:24875"/>
        <note>catalytic</note>
    </ligand>
</feature>
<evidence type="ECO:0000313" key="9">
    <source>
        <dbReference type="EMBL" id="CAF3919265.1"/>
    </source>
</evidence>
<evidence type="ECO:0000256" key="5">
    <source>
        <dbReference type="PIRSR" id="PIRSR604294-1"/>
    </source>
</evidence>
<proteinExistence type="inferred from homology"/>
<comment type="similarity">
    <text evidence="1">Belongs to the carotenoid oxygenase family.</text>
</comment>
<dbReference type="PANTHER" id="PTHR10543">
    <property type="entry name" value="BETA-CAROTENE DIOXYGENASE"/>
    <property type="match status" value="1"/>
</dbReference>
<dbReference type="AlphaFoldDB" id="A0A813W7W7"/>
<protein>
    <submittedName>
        <fullName evidence="6">Uncharacterized protein</fullName>
    </submittedName>
</protein>
<dbReference type="Proteomes" id="UP000663829">
    <property type="component" value="Unassembled WGS sequence"/>
</dbReference>
<dbReference type="Proteomes" id="UP000681722">
    <property type="component" value="Unassembled WGS sequence"/>
</dbReference>
<dbReference type="EMBL" id="CAJNOK010011152">
    <property type="protein sequence ID" value="CAF1133341.1"/>
    <property type="molecule type" value="Genomic_DNA"/>
</dbReference>
<keyword evidence="2 5" id="KW-0479">Metal-binding</keyword>
<dbReference type="OrthoDB" id="1069523at2759"/>
<evidence type="ECO:0000256" key="2">
    <source>
        <dbReference type="ARBA" id="ARBA00022723"/>
    </source>
</evidence>
<comment type="cofactor">
    <cofactor evidence="5">
        <name>Fe(2+)</name>
        <dbReference type="ChEBI" id="CHEBI:29033"/>
    </cofactor>
    <text evidence="5">Binds 1 Fe(2+) ion per subunit.</text>
</comment>
<dbReference type="PANTHER" id="PTHR10543:SF24">
    <property type="entry name" value="CAROTENOID ISOMEROOXYGENASE"/>
    <property type="match status" value="1"/>
</dbReference>
<evidence type="ECO:0000313" key="8">
    <source>
        <dbReference type="EMBL" id="CAF3641557.1"/>
    </source>
</evidence>
<accession>A0A813W7W7</accession>
<name>A0A813W7W7_9BILA</name>
<reference evidence="6" key="1">
    <citation type="submission" date="2021-02" db="EMBL/GenBank/DDBJ databases">
        <authorList>
            <person name="Nowell W R."/>
        </authorList>
    </citation>
    <scope>NUCLEOTIDE SEQUENCE</scope>
</reference>
<evidence type="ECO:0000256" key="4">
    <source>
        <dbReference type="ARBA" id="ARBA00023004"/>
    </source>
</evidence>
<dbReference type="Proteomes" id="UP000682733">
    <property type="component" value="Unassembled WGS sequence"/>
</dbReference>
<dbReference type="EMBL" id="CAJOBA010022903">
    <property type="protein sequence ID" value="CAF3919265.1"/>
    <property type="molecule type" value="Genomic_DNA"/>
</dbReference>
<comment type="caution">
    <text evidence="6">The sequence shown here is derived from an EMBL/GenBank/DDBJ whole genome shotgun (WGS) entry which is preliminary data.</text>
</comment>
<evidence type="ECO:0000256" key="1">
    <source>
        <dbReference type="ARBA" id="ARBA00006787"/>
    </source>
</evidence>
<dbReference type="GO" id="GO:0016121">
    <property type="term" value="P:carotene catabolic process"/>
    <property type="evidence" value="ECO:0007669"/>
    <property type="project" value="TreeGrafter"/>
</dbReference>
<dbReference type="GO" id="GO:0010436">
    <property type="term" value="F:carotenoid dioxygenase activity"/>
    <property type="evidence" value="ECO:0007669"/>
    <property type="project" value="TreeGrafter"/>
</dbReference>
<evidence type="ECO:0000313" key="7">
    <source>
        <dbReference type="EMBL" id="CAF1133341.1"/>
    </source>
</evidence>
<organism evidence="6 10">
    <name type="scientific">Didymodactylos carnosus</name>
    <dbReference type="NCBI Taxonomy" id="1234261"/>
    <lineage>
        <taxon>Eukaryota</taxon>
        <taxon>Metazoa</taxon>
        <taxon>Spiralia</taxon>
        <taxon>Gnathifera</taxon>
        <taxon>Rotifera</taxon>
        <taxon>Eurotatoria</taxon>
        <taxon>Bdelloidea</taxon>
        <taxon>Philodinida</taxon>
        <taxon>Philodinidae</taxon>
        <taxon>Didymodactylos</taxon>
    </lineage>
</organism>
<feature type="binding site" evidence="5">
    <location>
        <position position="287"/>
    </location>
    <ligand>
        <name>Fe cation</name>
        <dbReference type="ChEBI" id="CHEBI:24875"/>
        <note>catalytic</note>
    </ligand>
</feature>
<dbReference type="Pfam" id="PF03055">
    <property type="entry name" value="RPE65"/>
    <property type="match status" value="1"/>
</dbReference>
<evidence type="ECO:0000256" key="3">
    <source>
        <dbReference type="ARBA" id="ARBA00023002"/>
    </source>
</evidence>
<keyword evidence="10" id="KW-1185">Reference proteome</keyword>